<evidence type="ECO:0008006" key="3">
    <source>
        <dbReference type="Google" id="ProtNLM"/>
    </source>
</evidence>
<evidence type="ECO:0000313" key="1">
    <source>
        <dbReference type="EMBL" id="KAF1828074.1"/>
    </source>
</evidence>
<gene>
    <name evidence="1" type="ORF">BDW02DRAFT_538695</name>
</gene>
<keyword evidence="2" id="KW-1185">Reference proteome</keyword>
<feature type="non-terminal residue" evidence="1">
    <location>
        <position position="69"/>
    </location>
</feature>
<evidence type="ECO:0000313" key="2">
    <source>
        <dbReference type="Proteomes" id="UP000800040"/>
    </source>
</evidence>
<dbReference type="Proteomes" id="UP000800040">
    <property type="component" value="Unassembled WGS sequence"/>
</dbReference>
<protein>
    <recommendedName>
        <fullName evidence="3">Integrase catalytic domain-containing protein</fullName>
    </recommendedName>
</protein>
<dbReference type="Gene3D" id="3.30.420.10">
    <property type="entry name" value="Ribonuclease H-like superfamily/Ribonuclease H"/>
    <property type="match status" value="1"/>
</dbReference>
<organism evidence="1 2">
    <name type="scientific">Decorospora gaudefroyi</name>
    <dbReference type="NCBI Taxonomy" id="184978"/>
    <lineage>
        <taxon>Eukaryota</taxon>
        <taxon>Fungi</taxon>
        <taxon>Dikarya</taxon>
        <taxon>Ascomycota</taxon>
        <taxon>Pezizomycotina</taxon>
        <taxon>Dothideomycetes</taxon>
        <taxon>Pleosporomycetidae</taxon>
        <taxon>Pleosporales</taxon>
        <taxon>Pleosporineae</taxon>
        <taxon>Pleosporaceae</taxon>
        <taxon>Decorospora</taxon>
    </lineage>
</organism>
<reference evidence="1" key="1">
    <citation type="submission" date="2020-01" db="EMBL/GenBank/DDBJ databases">
        <authorList>
            <consortium name="DOE Joint Genome Institute"/>
            <person name="Haridas S."/>
            <person name="Albert R."/>
            <person name="Binder M."/>
            <person name="Bloem J."/>
            <person name="Labutti K."/>
            <person name="Salamov A."/>
            <person name="Andreopoulos B."/>
            <person name="Baker S.E."/>
            <person name="Barry K."/>
            <person name="Bills G."/>
            <person name="Bluhm B.H."/>
            <person name="Cannon C."/>
            <person name="Castanera R."/>
            <person name="Culley D.E."/>
            <person name="Daum C."/>
            <person name="Ezra D."/>
            <person name="Gonzalez J.B."/>
            <person name="Henrissat B."/>
            <person name="Kuo A."/>
            <person name="Liang C."/>
            <person name="Lipzen A."/>
            <person name="Lutzoni F."/>
            <person name="Magnuson J."/>
            <person name="Mondo S."/>
            <person name="Nolan M."/>
            <person name="Ohm R."/>
            <person name="Pangilinan J."/>
            <person name="Park H.-J."/>
            <person name="Ramirez L."/>
            <person name="Alfaro M."/>
            <person name="Sun H."/>
            <person name="Tritt A."/>
            <person name="Yoshinaga Y."/>
            <person name="Zwiers L.-H."/>
            <person name="Turgeon B.G."/>
            <person name="Goodwin S.B."/>
            <person name="Spatafora J.W."/>
            <person name="Crous P.W."/>
            <person name="Grigoriev I.V."/>
        </authorList>
    </citation>
    <scope>NUCLEOTIDE SEQUENCE</scope>
    <source>
        <strain evidence="1">P77</strain>
    </source>
</reference>
<proteinExistence type="predicted"/>
<dbReference type="OrthoDB" id="3787579at2759"/>
<dbReference type="AlphaFoldDB" id="A0A6A5K0Z0"/>
<accession>A0A6A5K0Z0</accession>
<dbReference type="GO" id="GO:0003676">
    <property type="term" value="F:nucleic acid binding"/>
    <property type="evidence" value="ECO:0007669"/>
    <property type="project" value="InterPro"/>
</dbReference>
<dbReference type="EMBL" id="ML975700">
    <property type="protein sequence ID" value="KAF1828074.1"/>
    <property type="molecule type" value="Genomic_DNA"/>
</dbReference>
<name>A0A6A5K0Z0_9PLEO</name>
<sequence length="69" mass="7761">MWIDMYVGPPDLIATNAGKNFISKEFLNNATSLAIEVKEVPVEAHNSIGKVERYHAVIRRAFDIITCEL</sequence>
<dbReference type="InterPro" id="IPR036397">
    <property type="entry name" value="RNaseH_sf"/>
</dbReference>